<name>A0A0L8H5U5_OCTBM</name>
<proteinExistence type="predicted"/>
<feature type="signal peptide" evidence="2">
    <location>
        <begin position="1"/>
        <end position="21"/>
    </location>
</feature>
<feature type="chain" id="PRO_5005583494" evidence="2">
    <location>
        <begin position="22"/>
        <end position="49"/>
    </location>
</feature>
<accession>A0A0L8H5U5</accession>
<evidence type="ECO:0000256" key="2">
    <source>
        <dbReference type="SAM" id="SignalP"/>
    </source>
</evidence>
<reference evidence="3" key="1">
    <citation type="submission" date="2015-07" db="EMBL/GenBank/DDBJ databases">
        <title>MeaNS - Measles Nucleotide Surveillance Program.</title>
        <authorList>
            <person name="Tran T."/>
            <person name="Druce J."/>
        </authorList>
    </citation>
    <scope>NUCLEOTIDE SEQUENCE</scope>
    <source>
        <strain evidence="3">UCB-OBI-ISO-001</strain>
        <tissue evidence="3">Gonad</tissue>
    </source>
</reference>
<evidence type="ECO:0000256" key="1">
    <source>
        <dbReference type="SAM" id="MobiDB-lite"/>
    </source>
</evidence>
<organism evidence="3">
    <name type="scientific">Octopus bimaculoides</name>
    <name type="common">California two-spotted octopus</name>
    <dbReference type="NCBI Taxonomy" id="37653"/>
    <lineage>
        <taxon>Eukaryota</taxon>
        <taxon>Metazoa</taxon>
        <taxon>Spiralia</taxon>
        <taxon>Lophotrochozoa</taxon>
        <taxon>Mollusca</taxon>
        <taxon>Cephalopoda</taxon>
        <taxon>Coleoidea</taxon>
        <taxon>Octopodiformes</taxon>
        <taxon>Octopoda</taxon>
        <taxon>Incirrata</taxon>
        <taxon>Octopodidae</taxon>
        <taxon>Octopus</taxon>
    </lineage>
</organism>
<feature type="compositionally biased region" description="Basic and acidic residues" evidence="1">
    <location>
        <begin position="25"/>
        <end position="38"/>
    </location>
</feature>
<sequence length="49" mass="5392">MKLTVTLVFLVAFALIVGVQSASQDGHDHHEHHQHEGKTFISGSQQPVE</sequence>
<keyword evidence="2" id="KW-0732">Signal</keyword>
<dbReference type="EMBL" id="KQ419094">
    <property type="protein sequence ID" value="KOF84623.1"/>
    <property type="molecule type" value="Genomic_DNA"/>
</dbReference>
<gene>
    <name evidence="3" type="ORF">OCBIM_22021755mg</name>
</gene>
<dbReference type="AlphaFoldDB" id="A0A0L8H5U5"/>
<protein>
    <submittedName>
        <fullName evidence="3">Uncharacterized protein</fullName>
    </submittedName>
</protein>
<evidence type="ECO:0000313" key="3">
    <source>
        <dbReference type="EMBL" id="KOF84623.1"/>
    </source>
</evidence>
<feature type="region of interest" description="Disordered" evidence="1">
    <location>
        <begin position="24"/>
        <end position="49"/>
    </location>
</feature>